<organism evidence="4 5">
    <name type="scientific">Cuscuta australis</name>
    <dbReference type="NCBI Taxonomy" id="267555"/>
    <lineage>
        <taxon>Eukaryota</taxon>
        <taxon>Viridiplantae</taxon>
        <taxon>Streptophyta</taxon>
        <taxon>Embryophyta</taxon>
        <taxon>Tracheophyta</taxon>
        <taxon>Spermatophyta</taxon>
        <taxon>Magnoliopsida</taxon>
        <taxon>eudicotyledons</taxon>
        <taxon>Gunneridae</taxon>
        <taxon>Pentapetalae</taxon>
        <taxon>asterids</taxon>
        <taxon>lamiids</taxon>
        <taxon>Solanales</taxon>
        <taxon>Convolvulaceae</taxon>
        <taxon>Cuscuteae</taxon>
        <taxon>Cuscuta</taxon>
        <taxon>Cuscuta subgen. Grammica</taxon>
        <taxon>Cuscuta sect. Cleistogrammica</taxon>
    </lineage>
</organism>
<evidence type="ECO:0000313" key="4">
    <source>
        <dbReference type="EMBL" id="RAL52486.1"/>
    </source>
</evidence>
<sequence>MGHDGENNGIDRMDQGQPVIDVAPLRSVPYTGPLPTSIHDSPVLGSNASPFATDNAESSENGSTQPAMIYFNSFATPEEKTNLFAAAMSHTKAGSLLTGAAVMGKVGPPIGAVDILETDTKYLFRVALPGVAKDAENFYCNIEPDGRVDIRGITLTGVLAIYKHNMVFKMNASNLCPPGKFTISFQLPGPTGNQLTTSFGSDGILEATVEKKQHNNS</sequence>
<dbReference type="Gene3D" id="2.60.40.790">
    <property type="match status" value="1"/>
</dbReference>
<dbReference type="AlphaFoldDB" id="A0A328E4V4"/>
<dbReference type="CDD" id="cd06464">
    <property type="entry name" value="ACD_sHsps-like"/>
    <property type="match status" value="1"/>
</dbReference>
<evidence type="ECO:0000313" key="5">
    <source>
        <dbReference type="Proteomes" id="UP000249390"/>
    </source>
</evidence>
<dbReference type="PROSITE" id="PS01031">
    <property type="entry name" value="SHSP"/>
    <property type="match status" value="1"/>
</dbReference>
<dbReference type="InterPro" id="IPR039321">
    <property type="entry name" value="IDM2/3-like"/>
</dbReference>
<feature type="domain" description="SHSP" evidence="3">
    <location>
        <begin position="101"/>
        <end position="217"/>
    </location>
</feature>
<keyword evidence="5" id="KW-1185">Reference proteome</keyword>
<protein>
    <recommendedName>
        <fullName evidence="3">SHSP domain-containing protein</fullName>
    </recommendedName>
</protein>
<accession>A0A328E4V4</accession>
<gene>
    <name evidence="4" type="ORF">DM860_007343</name>
</gene>
<feature type="region of interest" description="Disordered" evidence="2">
    <location>
        <begin position="31"/>
        <end position="64"/>
    </location>
</feature>
<name>A0A328E4V4_9ASTE</name>
<comment type="similarity">
    <text evidence="1">Belongs to the small heat shock protein (HSP20) family.</text>
</comment>
<evidence type="ECO:0000256" key="2">
    <source>
        <dbReference type="SAM" id="MobiDB-lite"/>
    </source>
</evidence>
<dbReference type="Proteomes" id="UP000249390">
    <property type="component" value="Unassembled WGS sequence"/>
</dbReference>
<feature type="compositionally biased region" description="Polar residues" evidence="2">
    <location>
        <begin position="44"/>
        <end position="64"/>
    </location>
</feature>
<evidence type="ECO:0000256" key="1">
    <source>
        <dbReference type="PROSITE-ProRule" id="PRU00285"/>
    </source>
</evidence>
<dbReference type="InterPro" id="IPR002068">
    <property type="entry name" value="A-crystallin/Hsp20_dom"/>
</dbReference>
<comment type="caution">
    <text evidence="4">The sequence shown here is derived from an EMBL/GenBank/DDBJ whole genome shotgun (WGS) entry which is preliminary data.</text>
</comment>
<dbReference type="EMBL" id="NQVE01000034">
    <property type="protein sequence ID" value="RAL52486.1"/>
    <property type="molecule type" value="Genomic_DNA"/>
</dbReference>
<proteinExistence type="inferred from homology"/>
<dbReference type="InterPro" id="IPR008978">
    <property type="entry name" value="HSP20-like_chaperone"/>
</dbReference>
<dbReference type="GO" id="GO:0005634">
    <property type="term" value="C:nucleus"/>
    <property type="evidence" value="ECO:0007669"/>
    <property type="project" value="TreeGrafter"/>
</dbReference>
<dbReference type="PANTHER" id="PTHR34661">
    <property type="entry name" value="INCREASED DNA METHYLATION 3"/>
    <property type="match status" value="1"/>
</dbReference>
<evidence type="ECO:0000259" key="3">
    <source>
        <dbReference type="PROSITE" id="PS01031"/>
    </source>
</evidence>
<reference evidence="4 5" key="1">
    <citation type="submission" date="2018-06" db="EMBL/GenBank/DDBJ databases">
        <title>The Genome of Cuscuta australis (Dodder) Provides Insight into the Evolution of Plant Parasitism.</title>
        <authorList>
            <person name="Liu H."/>
        </authorList>
    </citation>
    <scope>NUCLEOTIDE SEQUENCE [LARGE SCALE GENOMIC DNA]</scope>
    <source>
        <strain evidence="5">cv. Yunnan</strain>
        <tissue evidence="4">Vines</tissue>
    </source>
</reference>
<dbReference type="PANTHER" id="PTHR34661:SF8">
    <property type="entry name" value="ALPHA-CRYSTALLIN DOMAIN-CONTAINING PROTEIN 22.3"/>
    <property type="match status" value="1"/>
</dbReference>